<proteinExistence type="predicted"/>
<comment type="caution">
    <text evidence="2">The sequence shown here is derived from an EMBL/GenBank/DDBJ whole genome shotgun (WGS) entry which is preliminary data.</text>
</comment>
<dbReference type="PANTHER" id="PTHR42678">
    <property type="entry name" value="AMIDASE"/>
    <property type="match status" value="1"/>
</dbReference>
<evidence type="ECO:0000313" key="3">
    <source>
        <dbReference type="Proteomes" id="UP001549799"/>
    </source>
</evidence>
<accession>A0ABV2SXD4</accession>
<gene>
    <name evidence="2" type="ORF">ABXZ36_14260</name>
</gene>
<dbReference type="Proteomes" id="UP001549799">
    <property type="component" value="Unassembled WGS sequence"/>
</dbReference>
<organism evidence="2 3">
    <name type="scientific">Sediminicola arcticus</name>
    <dbReference type="NCBI Taxonomy" id="1574308"/>
    <lineage>
        <taxon>Bacteria</taxon>
        <taxon>Pseudomonadati</taxon>
        <taxon>Bacteroidota</taxon>
        <taxon>Flavobacteriia</taxon>
        <taxon>Flavobacteriales</taxon>
        <taxon>Flavobacteriaceae</taxon>
        <taxon>Sediminicola</taxon>
    </lineage>
</organism>
<dbReference type="Gene3D" id="3.90.1300.10">
    <property type="entry name" value="Amidase signature (AS) domain"/>
    <property type="match status" value="1"/>
</dbReference>
<reference evidence="2 3" key="1">
    <citation type="submission" date="2024-07" db="EMBL/GenBank/DDBJ databases">
        <title>The genome sequence of type strain Sediminicola arcticus GDMCC 1.2805.</title>
        <authorList>
            <person name="Liu Y."/>
        </authorList>
    </citation>
    <scope>NUCLEOTIDE SEQUENCE [LARGE SCALE GENOMIC DNA]</scope>
    <source>
        <strain evidence="2 3">GDMCC 1.2805</strain>
    </source>
</reference>
<dbReference type="PANTHER" id="PTHR42678:SF34">
    <property type="entry name" value="OS04G0183300 PROTEIN"/>
    <property type="match status" value="1"/>
</dbReference>
<name>A0ABV2SXD4_9FLAO</name>
<sequence length="559" mass="61008">MKRLFILGVAATLGLTSCKQKQEKVEAPVVLWEAYNDSAEVAANTDHEIGRMQYKLIQSKMLDKNEVFLPLYEEVSKMSDGDYESLKPLVLEQDIPTLQAYIKEGKLSYEKLVLFYLKRIYKYELDNATTLNTILALNKDVVSEARKMDQLRKKNPSDKHHAIYGMPILLKDNINTLGMNTTAGSIALMDNETDDAFIVQQLKKNGALILGKVNLSEWAYFLCTGCPVGYSAVGGQTLNPYGRKVFETGGSSAGSGTSVAANYAVAAVGTETSGSILSPSSQNSVVGLKPTIGLLSRSGIVPISSTLDTPGPMTKNVIDNAILLSAMLGKDLSDNTSVASTTDYMNGVATSSLKGKRLGVFSNLMEENEIYKNTVEKLKDLGAEIVVVTPPTVEMEGFLSILNIDMKNDLPAYLNTQVKNKDAVKIGSIQDAIAFNNMDSLVRIPYGQALFEGIVADSTTAEGLEEIKSRLEKTGRVFFDTAMDKENLDAVLSINNYHAGYAAVAKYPALTVPMGYKETGEPISLTFIGKQFQENTLLQLGQAYEMATKVRKMPETFKN</sequence>
<dbReference type="InterPro" id="IPR023631">
    <property type="entry name" value="Amidase_dom"/>
</dbReference>
<evidence type="ECO:0000259" key="1">
    <source>
        <dbReference type="Pfam" id="PF01425"/>
    </source>
</evidence>
<keyword evidence="3" id="KW-1185">Reference proteome</keyword>
<dbReference type="InterPro" id="IPR036928">
    <property type="entry name" value="AS_sf"/>
</dbReference>
<dbReference type="Pfam" id="PF01425">
    <property type="entry name" value="Amidase"/>
    <property type="match status" value="1"/>
</dbReference>
<protein>
    <submittedName>
        <fullName evidence="2">Amidase family protein</fullName>
    </submittedName>
</protein>
<dbReference type="PROSITE" id="PS51257">
    <property type="entry name" value="PROKAR_LIPOPROTEIN"/>
    <property type="match status" value="1"/>
</dbReference>
<dbReference type="EMBL" id="JBEXAE010000008">
    <property type="protein sequence ID" value="MET6991810.1"/>
    <property type="molecule type" value="Genomic_DNA"/>
</dbReference>
<dbReference type="SUPFAM" id="SSF75304">
    <property type="entry name" value="Amidase signature (AS) enzymes"/>
    <property type="match status" value="1"/>
</dbReference>
<feature type="domain" description="Amidase" evidence="1">
    <location>
        <begin position="112"/>
        <end position="395"/>
    </location>
</feature>
<evidence type="ECO:0000313" key="2">
    <source>
        <dbReference type="EMBL" id="MET6991810.1"/>
    </source>
</evidence>
<dbReference type="RefSeq" id="WP_354616355.1">
    <property type="nucleotide sequence ID" value="NZ_JBEXAE010000008.1"/>
</dbReference>